<gene>
    <name evidence="3" type="ORF">EB235_06780</name>
</gene>
<dbReference type="Gene3D" id="3.40.1620.10">
    <property type="entry name" value="YefM-like domain"/>
    <property type="match status" value="1"/>
</dbReference>
<dbReference type="AlphaFoldDB" id="A0A6M7WMU0"/>
<dbReference type="InterPro" id="IPR006442">
    <property type="entry name" value="Antitoxin_Phd/YefM"/>
</dbReference>
<dbReference type="RefSeq" id="WP_027031734.1">
    <property type="nucleotide sequence ID" value="NZ_CP033367.1"/>
</dbReference>
<evidence type="ECO:0000256" key="1">
    <source>
        <dbReference type="ARBA" id="ARBA00009981"/>
    </source>
</evidence>
<proteinExistence type="inferred from homology"/>
<evidence type="ECO:0000313" key="3">
    <source>
        <dbReference type="EMBL" id="QKD01244.1"/>
    </source>
</evidence>
<comment type="function">
    <text evidence="2">Antitoxin component of a type II toxin-antitoxin (TA) system.</text>
</comment>
<comment type="similarity">
    <text evidence="1 2">Belongs to the phD/YefM antitoxin family.</text>
</comment>
<dbReference type="EMBL" id="CP033367">
    <property type="protein sequence ID" value="QKD01244.1"/>
    <property type="molecule type" value="Genomic_DNA"/>
</dbReference>
<dbReference type="SUPFAM" id="SSF143120">
    <property type="entry name" value="YefM-like"/>
    <property type="match status" value="1"/>
</dbReference>
<organism evidence="3 4">
    <name type="scientific">Mesorhizobium loti R88b</name>
    <dbReference type="NCBI Taxonomy" id="935548"/>
    <lineage>
        <taxon>Bacteria</taxon>
        <taxon>Pseudomonadati</taxon>
        <taxon>Pseudomonadota</taxon>
        <taxon>Alphaproteobacteria</taxon>
        <taxon>Hyphomicrobiales</taxon>
        <taxon>Phyllobacteriaceae</taxon>
        <taxon>Mesorhizobium</taxon>
    </lineage>
</organism>
<evidence type="ECO:0000256" key="2">
    <source>
        <dbReference type="RuleBase" id="RU362080"/>
    </source>
</evidence>
<name>A0A6M7WMU0_RHILI</name>
<protein>
    <recommendedName>
        <fullName evidence="2">Antitoxin</fullName>
    </recommendedName>
</protein>
<reference evidence="3 4" key="1">
    <citation type="submission" date="2018-10" db="EMBL/GenBank/DDBJ databases">
        <authorList>
            <person name="Perry B.J."/>
            <person name="Sullivan J.T."/>
            <person name="Murphy R.J.T."/>
            <person name="Ramsay J.P."/>
            <person name="Ronson C.W."/>
        </authorList>
    </citation>
    <scope>NUCLEOTIDE SEQUENCE [LARGE SCALE GENOMIC DNA]</scope>
    <source>
        <strain evidence="3 4">R88b</strain>
    </source>
</reference>
<sequence length="83" mass="9172">MNWDIQSAKNNLSKLLTQLREKGAGTIVRGKPAAVVLAVEDYEPLVGAKPSLADYLLSGPEWDDDFAEEVNRRSNTMIRGIDL</sequence>
<dbReference type="Proteomes" id="UP000503017">
    <property type="component" value="Chromosome"/>
</dbReference>
<accession>A0A6M7WMU0</accession>
<dbReference type="InterPro" id="IPR036165">
    <property type="entry name" value="YefM-like_sf"/>
</dbReference>
<evidence type="ECO:0000313" key="4">
    <source>
        <dbReference type="Proteomes" id="UP000503017"/>
    </source>
</evidence>
<dbReference type="Pfam" id="PF02604">
    <property type="entry name" value="PhdYeFM_antitox"/>
    <property type="match status" value="1"/>
</dbReference>